<organism evidence="2 3">
    <name type="scientific">Amycolatopsis saalfeldensis</name>
    <dbReference type="NCBI Taxonomy" id="394193"/>
    <lineage>
        <taxon>Bacteria</taxon>
        <taxon>Bacillati</taxon>
        <taxon>Actinomycetota</taxon>
        <taxon>Actinomycetes</taxon>
        <taxon>Pseudonocardiales</taxon>
        <taxon>Pseudonocardiaceae</taxon>
        <taxon>Amycolatopsis</taxon>
    </lineage>
</organism>
<dbReference type="EMBL" id="FOEF01000008">
    <property type="protein sequence ID" value="SEP42551.1"/>
    <property type="molecule type" value="Genomic_DNA"/>
</dbReference>
<evidence type="ECO:0008006" key="4">
    <source>
        <dbReference type="Google" id="ProtNLM"/>
    </source>
</evidence>
<sequence length="109" mass="10823">MAPGQSALRIDGVVVGGYAKKVAQAAEELDAAAADVGDGANTAEPFGELGGRLGVGQSYTRASDALRQQLATGAVALRSAAAALEQLASGHAQRDADAAERITSAGRTS</sequence>
<dbReference type="Proteomes" id="UP000198582">
    <property type="component" value="Unassembled WGS sequence"/>
</dbReference>
<dbReference type="RefSeq" id="WP_245787407.1">
    <property type="nucleotide sequence ID" value="NZ_FOEF01000008.1"/>
</dbReference>
<feature type="region of interest" description="Disordered" evidence="1">
    <location>
        <begin position="88"/>
        <end position="109"/>
    </location>
</feature>
<dbReference type="AlphaFoldDB" id="A0A1H8XS22"/>
<protein>
    <recommendedName>
        <fullName evidence="4">Excreted virulence factor EspC, type VII ESX diderm</fullName>
    </recommendedName>
</protein>
<keyword evidence="3" id="KW-1185">Reference proteome</keyword>
<name>A0A1H8XS22_9PSEU</name>
<gene>
    <name evidence="2" type="ORF">SAMN04489732_108356</name>
</gene>
<proteinExistence type="predicted"/>
<evidence type="ECO:0000313" key="2">
    <source>
        <dbReference type="EMBL" id="SEP42551.1"/>
    </source>
</evidence>
<evidence type="ECO:0000313" key="3">
    <source>
        <dbReference type="Proteomes" id="UP000198582"/>
    </source>
</evidence>
<evidence type="ECO:0000256" key="1">
    <source>
        <dbReference type="SAM" id="MobiDB-lite"/>
    </source>
</evidence>
<accession>A0A1H8XS22</accession>
<dbReference type="STRING" id="394193.SAMN04489732_108356"/>
<reference evidence="3" key="1">
    <citation type="submission" date="2016-10" db="EMBL/GenBank/DDBJ databases">
        <authorList>
            <person name="Varghese N."/>
            <person name="Submissions S."/>
        </authorList>
    </citation>
    <scope>NUCLEOTIDE SEQUENCE [LARGE SCALE GENOMIC DNA]</scope>
    <source>
        <strain evidence="3">DSM 44993</strain>
    </source>
</reference>